<organism evidence="15 16">
    <name type="scientific">Cryobacterium lyxosi</name>
    <dbReference type="NCBI Taxonomy" id="1259228"/>
    <lineage>
        <taxon>Bacteria</taxon>
        <taxon>Bacillati</taxon>
        <taxon>Actinomycetota</taxon>
        <taxon>Actinomycetes</taxon>
        <taxon>Micrococcales</taxon>
        <taxon>Microbacteriaceae</taxon>
        <taxon>Cryobacterium</taxon>
    </lineage>
</organism>
<evidence type="ECO:0000256" key="6">
    <source>
        <dbReference type="ARBA" id="ARBA00009541"/>
    </source>
</evidence>
<evidence type="ECO:0000256" key="8">
    <source>
        <dbReference type="ARBA" id="ARBA00022723"/>
    </source>
</evidence>
<dbReference type="InterPro" id="IPR026019">
    <property type="entry name" value="Ribul_P_3_epim"/>
</dbReference>
<dbReference type="GO" id="GO:0006098">
    <property type="term" value="P:pentose-phosphate shunt"/>
    <property type="evidence" value="ECO:0007669"/>
    <property type="project" value="UniProtKB-UniRule"/>
</dbReference>
<evidence type="ECO:0000256" key="11">
    <source>
        <dbReference type="PIRNR" id="PIRNR001461"/>
    </source>
</evidence>
<evidence type="ECO:0000256" key="4">
    <source>
        <dbReference type="ARBA" id="ARBA00001947"/>
    </source>
</evidence>
<feature type="binding site" evidence="10 14">
    <location>
        <begin position="145"/>
        <end position="148"/>
    </location>
    <ligand>
        <name>substrate</name>
    </ligand>
</feature>
<protein>
    <recommendedName>
        <fullName evidence="7 10">Ribulose-phosphate 3-epimerase</fullName>
        <ecNumber evidence="7 10">5.1.3.1</ecNumber>
    </recommendedName>
</protein>
<dbReference type="PROSITE" id="PS01086">
    <property type="entry name" value="RIBUL_P_3_EPIMER_2"/>
    <property type="match status" value="1"/>
</dbReference>
<dbReference type="HAMAP" id="MF_02227">
    <property type="entry name" value="RPE"/>
    <property type="match status" value="1"/>
</dbReference>
<feature type="active site" description="Proton donor" evidence="10 12">
    <location>
        <position position="178"/>
    </location>
</feature>
<feature type="binding site" evidence="14">
    <location>
        <position position="180"/>
    </location>
    <ligand>
        <name>substrate</name>
    </ligand>
</feature>
<evidence type="ECO:0000256" key="14">
    <source>
        <dbReference type="PIRSR" id="PIRSR001461-3"/>
    </source>
</evidence>
<evidence type="ECO:0000256" key="5">
    <source>
        <dbReference type="ARBA" id="ARBA00001954"/>
    </source>
</evidence>
<dbReference type="AlphaFoldDB" id="A0A4R8ZHX1"/>
<keyword evidence="16" id="KW-1185">Reference proteome</keyword>
<evidence type="ECO:0000256" key="3">
    <source>
        <dbReference type="ARBA" id="ARBA00001941"/>
    </source>
</evidence>
<comment type="cofactor">
    <cofactor evidence="10 13">
        <name>a divalent metal cation</name>
        <dbReference type="ChEBI" id="CHEBI:60240"/>
    </cofactor>
    <text evidence="10 13">Binds 1 divalent metal cation per subunit.</text>
</comment>
<keyword evidence="13" id="KW-0464">Manganese</keyword>
<dbReference type="CDD" id="cd00429">
    <property type="entry name" value="RPE"/>
    <property type="match status" value="1"/>
</dbReference>
<feature type="binding site" evidence="10">
    <location>
        <begin position="178"/>
        <end position="180"/>
    </location>
    <ligand>
        <name>substrate</name>
    </ligand>
</feature>
<keyword evidence="10 11" id="KW-0119">Carbohydrate metabolism</keyword>
<comment type="similarity">
    <text evidence="6 10 11">Belongs to the ribulose-phosphate 3-epimerase family.</text>
</comment>
<keyword evidence="8 10" id="KW-0479">Metal-binding</keyword>
<reference evidence="15 16" key="1">
    <citation type="submission" date="2019-03" db="EMBL/GenBank/DDBJ databases">
        <title>Genomics of glacier-inhabiting Cryobacterium strains.</title>
        <authorList>
            <person name="Liu Q."/>
            <person name="Xin Y.-H."/>
        </authorList>
    </citation>
    <scope>NUCLEOTIDE SEQUENCE [LARGE SCALE GENOMIC DNA]</scope>
    <source>
        <strain evidence="15 16">TMT1-1</strain>
    </source>
</reference>
<dbReference type="InterPro" id="IPR011060">
    <property type="entry name" value="RibuloseP-bd_barrel"/>
</dbReference>
<dbReference type="PIRSF" id="PIRSF001461">
    <property type="entry name" value="RPE"/>
    <property type="match status" value="1"/>
</dbReference>
<dbReference type="Gene3D" id="3.20.20.70">
    <property type="entry name" value="Aldolase class I"/>
    <property type="match status" value="1"/>
</dbReference>
<dbReference type="InterPro" id="IPR000056">
    <property type="entry name" value="Ribul_P_3_epim-like"/>
</dbReference>
<gene>
    <name evidence="10 15" type="primary">rpe</name>
    <name evidence="15" type="ORF">E3T27_04320</name>
</gene>
<sequence length="233" mass="24635">MSISPLQCCINPSILSADFVNLEAELARIGNADAVHVDVMDNHFVPNLTIGLPVVERLQKVSPVPLDVHLMISDVDRWAPSYADAGVASVTFHVEASDAPIKLARELRARGAKAGMALRPATSVEPYLHMLSELDMLLIMTVEPGFGGQSFLDVVLPKIRRAREAIEGSGVDVAIQVDGGITEETITRAAEAGANVFVAGSAVYGKSSPADAIASLRDAGQRAFTAALHSSHT</sequence>
<dbReference type="InterPro" id="IPR013785">
    <property type="entry name" value="Aldolase_TIM"/>
</dbReference>
<evidence type="ECO:0000256" key="10">
    <source>
        <dbReference type="HAMAP-Rule" id="MF_02227"/>
    </source>
</evidence>
<dbReference type="EC" id="5.1.3.1" evidence="7 10"/>
<accession>A0A4R8ZHX1</accession>
<keyword evidence="13" id="KW-0170">Cobalt</keyword>
<feature type="binding site" evidence="10 14">
    <location>
        <begin position="200"/>
        <end position="201"/>
    </location>
    <ligand>
        <name>substrate</name>
    </ligand>
</feature>
<comment type="caution">
    <text evidence="15">The sequence shown here is derived from an EMBL/GenBank/DDBJ whole genome shotgun (WGS) entry which is preliminary data.</text>
</comment>
<dbReference type="NCBIfam" id="TIGR01163">
    <property type="entry name" value="rpe"/>
    <property type="match status" value="1"/>
</dbReference>
<feature type="binding site" evidence="10 13">
    <location>
        <position position="36"/>
    </location>
    <ligand>
        <name>a divalent metal cation</name>
        <dbReference type="ChEBI" id="CHEBI:60240"/>
    </ligand>
</feature>
<dbReference type="Proteomes" id="UP000298424">
    <property type="component" value="Unassembled WGS sequence"/>
</dbReference>
<dbReference type="OrthoDB" id="1645589at2"/>
<evidence type="ECO:0000256" key="1">
    <source>
        <dbReference type="ARBA" id="ARBA00001782"/>
    </source>
</evidence>
<comment type="cofactor">
    <cofactor evidence="5">
        <name>Fe(2+)</name>
        <dbReference type="ChEBI" id="CHEBI:29033"/>
    </cofactor>
</comment>
<dbReference type="GO" id="GO:0004750">
    <property type="term" value="F:D-ribulose-phosphate 3-epimerase activity"/>
    <property type="evidence" value="ECO:0007669"/>
    <property type="project" value="UniProtKB-UniRule"/>
</dbReference>
<evidence type="ECO:0000313" key="15">
    <source>
        <dbReference type="EMBL" id="TFD27701.1"/>
    </source>
</evidence>
<dbReference type="PROSITE" id="PS01085">
    <property type="entry name" value="RIBUL_P_3_EPIMER_1"/>
    <property type="match status" value="1"/>
</dbReference>
<comment type="cofactor">
    <cofactor evidence="3">
        <name>Co(2+)</name>
        <dbReference type="ChEBI" id="CHEBI:48828"/>
    </cofactor>
</comment>
<keyword evidence="13" id="KW-0862">Zinc</keyword>
<evidence type="ECO:0000256" key="13">
    <source>
        <dbReference type="PIRSR" id="PIRSR001461-2"/>
    </source>
</evidence>
<dbReference type="PANTHER" id="PTHR11749">
    <property type="entry name" value="RIBULOSE-5-PHOSPHATE-3-EPIMERASE"/>
    <property type="match status" value="1"/>
</dbReference>
<feature type="binding site" evidence="10 13">
    <location>
        <position position="178"/>
    </location>
    <ligand>
        <name>a divalent metal cation</name>
        <dbReference type="ChEBI" id="CHEBI:60240"/>
    </ligand>
</feature>
<dbReference type="GO" id="GO:0046872">
    <property type="term" value="F:metal ion binding"/>
    <property type="evidence" value="ECO:0007669"/>
    <property type="project" value="UniProtKB-UniRule"/>
</dbReference>
<dbReference type="EMBL" id="SOGT01000005">
    <property type="protein sequence ID" value="TFD27701.1"/>
    <property type="molecule type" value="Genomic_DNA"/>
</dbReference>
<keyword evidence="9 10" id="KW-0413">Isomerase</keyword>
<comment type="pathway">
    <text evidence="10">Carbohydrate degradation.</text>
</comment>
<dbReference type="Pfam" id="PF00834">
    <property type="entry name" value="Ribul_P_3_epim"/>
    <property type="match status" value="1"/>
</dbReference>
<dbReference type="FunFam" id="3.20.20.70:FF:000004">
    <property type="entry name" value="Ribulose-phosphate 3-epimerase"/>
    <property type="match status" value="1"/>
</dbReference>
<comment type="catalytic activity">
    <reaction evidence="1 10 11">
        <text>D-ribulose 5-phosphate = D-xylulose 5-phosphate</text>
        <dbReference type="Rhea" id="RHEA:13677"/>
        <dbReference type="ChEBI" id="CHEBI:57737"/>
        <dbReference type="ChEBI" id="CHEBI:58121"/>
        <dbReference type="EC" id="5.1.3.1"/>
    </reaction>
</comment>
<dbReference type="RefSeq" id="WP_104196077.1">
    <property type="nucleotide sequence ID" value="NZ_SOGT01000005.1"/>
</dbReference>
<evidence type="ECO:0000256" key="12">
    <source>
        <dbReference type="PIRSR" id="PIRSR001461-1"/>
    </source>
</evidence>
<name>A0A4R8ZHX1_9MICO</name>
<dbReference type="NCBIfam" id="NF004076">
    <property type="entry name" value="PRK05581.1-4"/>
    <property type="match status" value="1"/>
</dbReference>
<evidence type="ECO:0000256" key="9">
    <source>
        <dbReference type="ARBA" id="ARBA00023235"/>
    </source>
</evidence>
<feature type="binding site" evidence="10 13">
    <location>
        <position position="69"/>
    </location>
    <ligand>
        <name>a divalent metal cation</name>
        <dbReference type="ChEBI" id="CHEBI:60240"/>
    </ligand>
</feature>
<dbReference type="GO" id="GO:0019323">
    <property type="term" value="P:pentose catabolic process"/>
    <property type="evidence" value="ECO:0007669"/>
    <property type="project" value="UniProtKB-UniRule"/>
</dbReference>
<evidence type="ECO:0000313" key="16">
    <source>
        <dbReference type="Proteomes" id="UP000298424"/>
    </source>
</evidence>
<feature type="active site" description="Proton acceptor" evidence="10 12">
    <location>
        <position position="38"/>
    </location>
</feature>
<evidence type="ECO:0000256" key="7">
    <source>
        <dbReference type="ARBA" id="ARBA00013188"/>
    </source>
</evidence>
<feature type="binding site" evidence="10 14">
    <location>
        <position position="13"/>
    </location>
    <ligand>
        <name>substrate</name>
    </ligand>
</feature>
<dbReference type="SUPFAM" id="SSF51366">
    <property type="entry name" value="Ribulose-phoshate binding barrel"/>
    <property type="match status" value="1"/>
</dbReference>
<comment type="function">
    <text evidence="10">Catalyzes the reversible epimerization of D-ribulose 5-phosphate to D-xylulose 5-phosphate.</text>
</comment>
<proteinExistence type="inferred from homology"/>
<comment type="cofactor">
    <cofactor evidence="2">
        <name>Mn(2+)</name>
        <dbReference type="ChEBI" id="CHEBI:29035"/>
    </cofactor>
</comment>
<evidence type="ECO:0000256" key="2">
    <source>
        <dbReference type="ARBA" id="ARBA00001936"/>
    </source>
</evidence>
<dbReference type="GO" id="GO:0005737">
    <property type="term" value="C:cytoplasm"/>
    <property type="evidence" value="ECO:0007669"/>
    <property type="project" value="UniProtKB-ARBA"/>
</dbReference>
<comment type="cofactor">
    <cofactor evidence="4">
        <name>Zn(2+)</name>
        <dbReference type="ChEBI" id="CHEBI:29105"/>
    </cofactor>
</comment>
<feature type="binding site" evidence="10 14">
    <location>
        <position position="69"/>
    </location>
    <ligand>
        <name>substrate</name>
    </ligand>
</feature>
<feature type="binding site" evidence="10 13">
    <location>
        <position position="38"/>
    </location>
    <ligand>
        <name>a divalent metal cation</name>
        <dbReference type="ChEBI" id="CHEBI:60240"/>
    </ligand>
</feature>